<organism evidence="1 2">
    <name type="scientific">Nitrospira defluvii</name>
    <dbReference type="NCBI Taxonomy" id="330214"/>
    <lineage>
        <taxon>Bacteria</taxon>
        <taxon>Pseudomonadati</taxon>
        <taxon>Nitrospirota</taxon>
        <taxon>Nitrospiria</taxon>
        <taxon>Nitrospirales</taxon>
        <taxon>Nitrospiraceae</taxon>
        <taxon>Nitrospira</taxon>
    </lineage>
</organism>
<name>A0ABN7KLK7_9BACT</name>
<sequence>MMTRLRHTAMPLLLACVFLALQGVVYPHMLEHLSQHAHHESGVHGTVVCSWMCAAGQDLESVPEWVPIIIHFVTLIDDIQFDSLSIESRALRTSRGPPDFSRS</sequence>
<gene>
    <name evidence="1" type="ORF">NSPZN2_10666</name>
</gene>
<evidence type="ECO:0000313" key="2">
    <source>
        <dbReference type="Proteomes" id="UP000675880"/>
    </source>
</evidence>
<proteinExistence type="predicted"/>
<evidence type="ECO:0008006" key="3">
    <source>
        <dbReference type="Google" id="ProtNLM"/>
    </source>
</evidence>
<evidence type="ECO:0000313" key="1">
    <source>
        <dbReference type="EMBL" id="CAE6699692.1"/>
    </source>
</evidence>
<dbReference type="RefSeq" id="WP_213040524.1">
    <property type="nucleotide sequence ID" value="NZ_CAJNBJ010000001.1"/>
</dbReference>
<dbReference type="EMBL" id="CAJNBJ010000001">
    <property type="protein sequence ID" value="CAE6699692.1"/>
    <property type="molecule type" value="Genomic_DNA"/>
</dbReference>
<accession>A0ABN7KLK7</accession>
<protein>
    <recommendedName>
        <fullName evidence="3">DUF2607 family protein</fullName>
    </recommendedName>
</protein>
<reference evidence="1 2" key="1">
    <citation type="submission" date="2021-02" db="EMBL/GenBank/DDBJ databases">
        <authorList>
            <person name="Han P."/>
        </authorList>
    </citation>
    <scope>NUCLEOTIDE SEQUENCE [LARGE SCALE GENOMIC DNA]</scope>
    <source>
        <strain evidence="1">Candidatus Nitrospira sp. ZN2</strain>
    </source>
</reference>
<dbReference type="Proteomes" id="UP000675880">
    <property type="component" value="Unassembled WGS sequence"/>
</dbReference>
<comment type="caution">
    <text evidence="1">The sequence shown here is derived from an EMBL/GenBank/DDBJ whole genome shotgun (WGS) entry which is preliminary data.</text>
</comment>
<keyword evidence="2" id="KW-1185">Reference proteome</keyword>